<keyword evidence="2" id="KW-0808">Transferase</keyword>
<evidence type="ECO:0000256" key="1">
    <source>
        <dbReference type="ARBA" id="ARBA00005715"/>
    </source>
</evidence>
<reference evidence="9" key="2">
    <citation type="submission" date="2020-09" db="EMBL/GenBank/DDBJ databases">
        <authorList>
            <person name="Sun Q."/>
            <person name="Ohkuma M."/>
        </authorList>
    </citation>
    <scope>NUCLEOTIDE SEQUENCE</scope>
    <source>
        <strain evidence="9">JCM 14359</strain>
    </source>
</reference>
<evidence type="ECO:0000256" key="2">
    <source>
        <dbReference type="ARBA" id="ARBA00022679"/>
    </source>
</evidence>
<dbReference type="RefSeq" id="WP_188786222.1">
    <property type="nucleotide sequence ID" value="NZ_BMOC01000004.1"/>
</dbReference>
<dbReference type="SUPFAM" id="SSF142764">
    <property type="entry name" value="YgbK-like"/>
    <property type="match status" value="1"/>
</dbReference>
<dbReference type="InterPro" id="IPR031475">
    <property type="entry name" value="NBD_C"/>
</dbReference>
<protein>
    <submittedName>
        <fullName evidence="9">Membrane protein</fullName>
    </submittedName>
</protein>
<feature type="domain" description="Four-carbon acid sugar kinase nucleotide binding" evidence="8">
    <location>
        <begin position="242"/>
        <end position="404"/>
    </location>
</feature>
<keyword evidence="3" id="KW-0547">Nucleotide-binding</keyword>
<dbReference type="Pfam" id="PF07005">
    <property type="entry name" value="SBD_N"/>
    <property type="match status" value="1"/>
</dbReference>
<feature type="domain" description="Four-carbon acid sugar kinase N-terminal" evidence="7">
    <location>
        <begin position="4"/>
        <end position="220"/>
    </location>
</feature>
<accession>A0A830E934</accession>
<dbReference type="Gene3D" id="3.40.980.20">
    <property type="entry name" value="Four-carbon acid sugar kinase, nucleotide binding domain"/>
    <property type="match status" value="1"/>
</dbReference>
<sequence>MPALGIIADDLTGAMDTANEVAGYGYETLVLAVPDASPPDASVVAVNTESRYATPAEAAEAVRRGVGAVAASMVYKKIDSTLRGNVGSEVAAALRAAEAELAVVAPAFPATDRETWDGVHTVDGTPVAETEFGADQNGPASSAVDDLFAAQEFPVERLDGADVSGGVDRVAACFSAAVERHDQPPIVVCDARTGTHLDTIATAGARFDTLFVGSGGLAAHIRVNAPANSAGEVPQPGPGTPLAAVGSVSDTTLAQLGRVPDAHLFHLDPLELLEGTPDAGADVAGRLDRSVPTVLTAASDRATVEDTIAAGCDRGLSDTEVGGRISTGLADVAAEACRITRPSGLLLSGGDVAVAGLRALDATTVSLTGATVATGVPVGRLVDGVVADTMVITKAGGFGEETTIINCLDILDGER</sequence>
<evidence type="ECO:0000256" key="3">
    <source>
        <dbReference type="ARBA" id="ARBA00022741"/>
    </source>
</evidence>
<dbReference type="InterPro" id="IPR037051">
    <property type="entry name" value="4-carb_acid_sugar_kinase_N_sf"/>
</dbReference>
<evidence type="ECO:0000313" key="10">
    <source>
        <dbReference type="Proteomes" id="UP000653099"/>
    </source>
</evidence>
<evidence type="ECO:0000256" key="4">
    <source>
        <dbReference type="ARBA" id="ARBA00022777"/>
    </source>
</evidence>
<dbReference type="InterPro" id="IPR010737">
    <property type="entry name" value="4-carb_acid_sugar_kinase_N"/>
</dbReference>
<comment type="similarity">
    <text evidence="1">Belongs to the four-carbon acid sugar kinase family.</text>
</comment>
<keyword evidence="6" id="KW-0119">Carbohydrate metabolism</keyword>
<keyword evidence="10" id="KW-1185">Reference proteome</keyword>
<keyword evidence="5" id="KW-0067">ATP-binding</keyword>
<reference evidence="9" key="1">
    <citation type="journal article" date="2014" name="Int. J. Syst. Evol. Microbiol.">
        <title>Complete genome sequence of Corynebacterium casei LMG S-19264T (=DSM 44701T), isolated from a smear-ripened cheese.</title>
        <authorList>
            <consortium name="US DOE Joint Genome Institute (JGI-PGF)"/>
            <person name="Walter F."/>
            <person name="Albersmeier A."/>
            <person name="Kalinowski J."/>
            <person name="Ruckert C."/>
        </authorList>
    </citation>
    <scope>NUCLEOTIDE SEQUENCE</scope>
    <source>
        <strain evidence="9">JCM 14359</strain>
    </source>
</reference>
<dbReference type="InterPro" id="IPR042213">
    <property type="entry name" value="NBD_C_sf"/>
</dbReference>
<evidence type="ECO:0000259" key="7">
    <source>
        <dbReference type="Pfam" id="PF07005"/>
    </source>
</evidence>
<dbReference type="Pfam" id="PF17042">
    <property type="entry name" value="NBD_C"/>
    <property type="match status" value="1"/>
</dbReference>
<dbReference type="GO" id="GO:0016301">
    <property type="term" value="F:kinase activity"/>
    <property type="evidence" value="ECO:0007669"/>
    <property type="project" value="UniProtKB-KW"/>
</dbReference>
<dbReference type="OrthoDB" id="242658at2157"/>
<comment type="caution">
    <text evidence="9">The sequence shown here is derived from an EMBL/GenBank/DDBJ whole genome shotgun (WGS) entry which is preliminary data.</text>
</comment>
<evidence type="ECO:0000259" key="8">
    <source>
        <dbReference type="Pfam" id="PF17042"/>
    </source>
</evidence>
<proteinExistence type="inferred from homology"/>
<evidence type="ECO:0000256" key="5">
    <source>
        <dbReference type="ARBA" id="ARBA00022840"/>
    </source>
</evidence>
<organism evidence="9 10">
    <name type="scientific">Halobellus salinus</name>
    <dbReference type="NCBI Taxonomy" id="931585"/>
    <lineage>
        <taxon>Archaea</taxon>
        <taxon>Methanobacteriati</taxon>
        <taxon>Methanobacteriota</taxon>
        <taxon>Stenosarchaea group</taxon>
        <taxon>Halobacteria</taxon>
        <taxon>Halobacteriales</taxon>
        <taxon>Haloferacaceae</taxon>
        <taxon>Halobellus</taxon>
    </lineage>
</organism>
<dbReference type="GO" id="GO:0005524">
    <property type="term" value="F:ATP binding"/>
    <property type="evidence" value="ECO:0007669"/>
    <property type="project" value="UniProtKB-KW"/>
</dbReference>
<dbReference type="Proteomes" id="UP000653099">
    <property type="component" value="Unassembled WGS sequence"/>
</dbReference>
<dbReference type="Gene3D" id="3.40.50.10840">
    <property type="entry name" value="Putative sugar-binding, N-terminal domain"/>
    <property type="match status" value="1"/>
</dbReference>
<name>A0A830E934_9EURY</name>
<gene>
    <name evidence="9" type="ORF">GCM10008995_09200</name>
</gene>
<evidence type="ECO:0000313" key="9">
    <source>
        <dbReference type="EMBL" id="GGJ01562.1"/>
    </source>
</evidence>
<evidence type="ECO:0000256" key="6">
    <source>
        <dbReference type="ARBA" id="ARBA00023277"/>
    </source>
</evidence>
<dbReference type="AlphaFoldDB" id="A0A830E934"/>
<keyword evidence="4" id="KW-0418">Kinase</keyword>
<dbReference type="EMBL" id="BMOC01000004">
    <property type="protein sequence ID" value="GGJ01562.1"/>
    <property type="molecule type" value="Genomic_DNA"/>
</dbReference>